<reference evidence="8 9" key="1">
    <citation type="submission" date="2019-07" db="EMBL/GenBank/DDBJ databases">
        <title>Cryptosporangium phraense sp. nov., isolated from plant litter.</title>
        <authorList>
            <person name="Suriyachadkun C."/>
        </authorList>
    </citation>
    <scope>NUCLEOTIDE SEQUENCE [LARGE SCALE GENOMIC DNA]</scope>
    <source>
        <strain evidence="8 9">A-T 5661</strain>
    </source>
</reference>
<evidence type="ECO:0000259" key="7">
    <source>
        <dbReference type="PROSITE" id="PS51755"/>
    </source>
</evidence>
<dbReference type="InterPro" id="IPR051677">
    <property type="entry name" value="AfsR-DnrI-RedD_regulator"/>
</dbReference>
<keyword evidence="9" id="KW-1185">Reference proteome</keyword>
<comment type="similarity">
    <text evidence="1">Belongs to the AfsR/DnrI/RedD regulatory family.</text>
</comment>
<feature type="compositionally biased region" description="Pro residues" evidence="6">
    <location>
        <begin position="251"/>
        <end position="261"/>
    </location>
</feature>
<dbReference type="SMART" id="SM01043">
    <property type="entry name" value="BTAD"/>
    <property type="match status" value="1"/>
</dbReference>
<dbReference type="InterPro" id="IPR036388">
    <property type="entry name" value="WH-like_DNA-bd_sf"/>
</dbReference>
<accession>A0A545AWQ6</accession>
<feature type="domain" description="OmpR/PhoB-type" evidence="7">
    <location>
        <begin position="1"/>
        <end position="98"/>
    </location>
</feature>
<protein>
    <submittedName>
        <fullName evidence="8">AAA family ATPase</fullName>
    </submittedName>
</protein>
<organism evidence="8 9">
    <name type="scientific">Cryptosporangium phraense</name>
    <dbReference type="NCBI Taxonomy" id="2593070"/>
    <lineage>
        <taxon>Bacteria</taxon>
        <taxon>Bacillati</taxon>
        <taxon>Actinomycetota</taxon>
        <taxon>Actinomycetes</taxon>
        <taxon>Cryptosporangiales</taxon>
        <taxon>Cryptosporangiaceae</taxon>
        <taxon>Cryptosporangium</taxon>
    </lineage>
</organism>
<dbReference type="GO" id="GO:0000160">
    <property type="term" value="P:phosphorelay signal transduction system"/>
    <property type="evidence" value="ECO:0007669"/>
    <property type="project" value="InterPro"/>
</dbReference>
<keyword evidence="4" id="KW-0804">Transcription</keyword>
<evidence type="ECO:0000313" key="9">
    <source>
        <dbReference type="Proteomes" id="UP000317982"/>
    </source>
</evidence>
<dbReference type="SUPFAM" id="SSF52540">
    <property type="entry name" value="P-loop containing nucleoside triphosphate hydrolases"/>
    <property type="match status" value="1"/>
</dbReference>
<proteinExistence type="inferred from homology"/>
<dbReference type="Proteomes" id="UP000317982">
    <property type="component" value="Unassembled WGS sequence"/>
</dbReference>
<dbReference type="PROSITE" id="PS51755">
    <property type="entry name" value="OMPR_PHOB"/>
    <property type="match status" value="1"/>
</dbReference>
<gene>
    <name evidence="8" type="ORF">FL583_08635</name>
</gene>
<dbReference type="Gene3D" id="1.25.40.10">
    <property type="entry name" value="Tetratricopeptide repeat domain"/>
    <property type="match status" value="1"/>
</dbReference>
<dbReference type="InParanoid" id="A0A545AWQ6"/>
<dbReference type="Pfam" id="PF00486">
    <property type="entry name" value="Trans_reg_C"/>
    <property type="match status" value="1"/>
</dbReference>
<dbReference type="Pfam" id="PF13191">
    <property type="entry name" value="AAA_16"/>
    <property type="match status" value="1"/>
</dbReference>
<dbReference type="InterPro" id="IPR005158">
    <property type="entry name" value="BTAD"/>
</dbReference>
<dbReference type="EMBL" id="VIRS01000004">
    <property type="protein sequence ID" value="TQS45763.1"/>
    <property type="molecule type" value="Genomic_DNA"/>
</dbReference>
<dbReference type="InterPro" id="IPR027417">
    <property type="entry name" value="P-loop_NTPase"/>
</dbReference>
<evidence type="ECO:0000256" key="5">
    <source>
        <dbReference type="PROSITE-ProRule" id="PRU01091"/>
    </source>
</evidence>
<dbReference type="PANTHER" id="PTHR35807">
    <property type="entry name" value="TRANSCRIPTIONAL REGULATOR REDD-RELATED"/>
    <property type="match status" value="1"/>
</dbReference>
<dbReference type="SUPFAM" id="SSF46894">
    <property type="entry name" value="C-terminal effector domain of the bipartite response regulators"/>
    <property type="match status" value="1"/>
</dbReference>
<evidence type="ECO:0000256" key="3">
    <source>
        <dbReference type="ARBA" id="ARBA00023125"/>
    </source>
</evidence>
<keyword evidence="3 5" id="KW-0238">DNA-binding</keyword>
<feature type="compositionally biased region" description="Polar residues" evidence="6">
    <location>
        <begin position="1091"/>
        <end position="1100"/>
    </location>
</feature>
<evidence type="ECO:0000313" key="8">
    <source>
        <dbReference type="EMBL" id="TQS45763.1"/>
    </source>
</evidence>
<sequence>MVRLSVLGPLRAEVAGRPVELGSPRQRAVLARLVSARGHVVSTERFVDDLWQGEPPPKALAALQVYVSHLRRVLEPDRAPRTPAQVLVSAAPGYALRLAADGADAWRFERLIEEAGKAAPAGAVVLLDRALAQWNGPAYAEFADEPWAVPEAERLEELRRIVVERRAEALLAAGSSAEAVVDLERHVRAHPLREDAVALLALALYRAGRQAHALAALRAARERLAGELGVDPGPALRALEADVLAHSPTLDAPPTPAPRKAPAPRATGIVGRDAELRRLLETAEVAASGQFRVTWVSGDPGAGKSTLAAALSTDLGRSGWRTVRGRCPEVDGAPPAWAWSEVVRALPGDHEENPRLSPLLRDEPATFPPFWLGRALADLLASRSGEAPLFVALDDVHRADGETLQLLRAVASELTGHRVLVVATYRPAEVTDDLRTCWAALAGPQADRIDLSGLSAAEVAELLRRQGAPSDAGLVRLVTRRTGGNPLFVSETARLIAAEGPDAAAHAVPAGVRDVLRRRVARLPEQARSVLRTASVLGVDVDVLLALETDDEDAVLDALEAGVVTGLLVEPAADSLRFAHALVRDTLYEDIPHLRRTRLHGRALAALEAVRPHDRAALAHHALTAATPATAVRAAQLAADAARTASALSAHQEAAGLLHRALQALDLADGREVDGRGSDGRGSDRLDLLCALVSAQGYAGNVNGARATRQRAVTVAEELGAAEPLAEAYGSFDAPVIWSVRENRSLDEPFVAGLRRVLDRLPTDQDVRRGRLLATLTVELEGVDPAGAERASDEAMAIARRVGDPELLCRALSARYYVQVAPDRRHRLGEVGTELRDVATSAGLTGYRAQGHHILFQVELGRPFLDELESAQAQADLAVEHSSTGQLGLALGVVQMFSGLRSLVGGRFDEAAERYASVIAQMRALGAPNADGVEQLTFYVVERARGSDAVLGLVEPIGRLYAQEPYLVAEPYTRLLLHAGRTEEARAAWRPESPVPPDYYWLLWMAFRAENALGLGTADVAEDCYRVLTPYRGALPGMSSGSVTLGPVDTILGDLAAFLGRPDDARTHYREGFRAAELLGATHWTEAATERTAQLESWQRNDGPPPWTRPLR</sequence>
<evidence type="ECO:0000256" key="1">
    <source>
        <dbReference type="ARBA" id="ARBA00005820"/>
    </source>
</evidence>
<dbReference type="SUPFAM" id="SSF48452">
    <property type="entry name" value="TPR-like"/>
    <property type="match status" value="1"/>
</dbReference>
<feature type="DNA-binding region" description="OmpR/PhoB-type" evidence="5">
    <location>
        <begin position="1"/>
        <end position="98"/>
    </location>
</feature>
<comment type="caution">
    <text evidence="8">The sequence shown here is derived from an EMBL/GenBank/DDBJ whole genome shotgun (WGS) entry which is preliminary data.</text>
</comment>
<name>A0A545AWQ6_9ACTN</name>
<dbReference type="PANTHER" id="PTHR35807:SF1">
    <property type="entry name" value="TRANSCRIPTIONAL REGULATOR REDD"/>
    <property type="match status" value="1"/>
</dbReference>
<dbReference type="InterPro" id="IPR001867">
    <property type="entry name" value="OmpR/PhoB-type_DNA-bd"/>
</dbReference>
<dbReference type="AlphaFoldDB" id="A0A545AWQ6"/>
<dbReference type="CDD" id="cd15831">
    <property type="entry name" value="BTAD"/>
    <property type="match status" value="1"/>
</dbReference>
<evidence type="ECO:0000256" key="2">
    <source>
        <dbReference type="ARBA" id="ARBA00023015"/>
    </source>
</evidence>
<feature type="region of interest" description="Disordered" evidence="6">
    <location>
        <begin position="247"/>
        <end position="268"/>
    </location>
</feature>
<dbReference type="InterPro" id="IPR011990">
    <property type="entry name" value="TPR-like_helical_dom_sf"/>
</dbReference>
<evidence type="ECO:0000256" key="4">
    <source>
        <dbReference type="ARBA" id="ARBA00023163"/>
    </source>
</evidence>
<dbReference type="InterPro" id="IPR016032">
    <property type="entry name" value="Sig_transdc_resp-reg_C-effctor"/>
</dbReference>
<feature type="region of interest" description="Disordered" evidence="6">
    <location>
        <begin position="1091"/>
        <end position="1112"/>
    </location>
</feature>
<dbReference type="Gene3D" id="3.40.50.300">
    <property type="entry name" value="P-loop containing nucleotide triphosphate hydrolases"/>
    <property type="match status" value="1"/>
</dbReference>
<dbReference type="SMART" id="SM00862">
    <property type="entry name" value="Trans_reg_C"/>
    <property type="match status" value="1"/>
</dbReference>
<dbReference type="RefSeq" id="WP_142703991.1">
    <property type="nucleotide sequence ID" value="NZ_VIRS01000004.1"/>
</dbReference>
<dbReference type="Pfam" id="PF03704">
    <property type="entry name" value="BTAD"/>
    <property type="match status" value="1"/>
</dbReference>
<feature type="compositionally biased region" description="Pro residues" evidence="6">
    <location>
        <begin position="1103"/>
        <end position="1112"/>
    </location>
</feature>
<dbReference type="InterPro" id="IPR041664">
    <property type="entry name" value="AAA_16"/>
</dbReference>
<dbReference type="GO" id="GO:0006355">
    <property type="term" value="P:regulation of DNA-templated transcription"/>
    <property type="evidence" value="ECO:0007669"/>
    <property type="project" value="InterPro"/>
</dbReference>
<dbReference type="OrthoDB" id="134712at2"/>
<dbReference type="Gene3D" id="1.10.10.10">
    <property type="entry name" value="Winged helix-like DNA-binding domain superfamily/Winged helix DNA-binding domain"/>
    <property type="match status" value="1"/>
</dbReference>
<evidence type="ECO:0000256" key="6">
    <source>
        <dbReference type="SAM" id="MobiDB-lite"/>
    </source>
</evidence>
<keyword evidence="2" id="KW-0805">Transcription regulation</keyword>
<dbReference type="GO" id="GO:0003677">
    <property type="term" value="F:DNA binding"/>
    <property type="evidence" value="ECO:0007669"/>
    <property type="project" value="UniProtKB-UniRule"/>
</dbReference>